<reference evidence="1 2" key="1">
    <citation type="submission" date="2015-07" db="EMBL/GenBank/DDBJ databases">
        <title>Comparative genomics of the Sigatoka disease complex on banana suggests a link between parallel evolutionary changes in Pseudocercospora fijiensis and Pseudocercospora eumusae and increased virulence on the banana host.</title>
        <authorList>
            <person name="Chang T.-C."/>
            <person name="Salvucci A."/>
            <person name="Crous P.W."/>
            <person name="Stergiopoulos I."/>
        </authorList>
    </citation>
    <scope>NUCLEOTIDE SEQUENCE [LARGE SCALE GENOMIC DNA]</scope>
    <source>
        <strain evidence="1 2">CBS 114824</strain>
    </source>
</reference>
<evidence type="ECO:0000313" key="2">
    <source>
        <dbReference type="Proteomes" id="UP000070133"/>
    </source>
</evidence>
<comment type="caution">
    <text evidence="1">The sequence shown here is derived from an EMBL/GenBank/DDBJ whole genome shotgun (WGS) entry which is preliminary data.</text>
</comment>
<name>A0A139H705_9PEZI</name>
<keyword evidence="2" id="KW-1185">Reference proteome</keyword>
<dbReference type="EMBL" id="LFZN01000119">
    <property type="protein sequence ID" value="KXS98211.1"/>
    <property type="molecule type" value="Genomic_DNA"/>
</dbReference>
<dbReference type="AlphaFoldDB" id="A0A139H705"/>
<protein>
    <submittedName>
        <fullName evidence="1">Uncharacterized protein</fullName>
    </submittedName>
</protein>
<organism evidence="1 2">
    <name type="scientific">Pseudocercospora eumusae</name>
    <dbReference type="NCBI Taxonomy" id="321146"/>
    <lineage>
        <taxon>Eukaryota</taxon>
        <taxon>Fungi</taxon>
        <taxon>Dikarya</taxon>
        <taxon>Ascomycota</taxon>
        <taxon>Pezizomycotina</taxon>
        <taxon>Dothideomycetes</taxon>
        <taxon>Dothideomycetidae</taxon>
        <taxon>Mycosphaerellales</taxon>
        <taxon>Mycosphaerellaceae</taxon>
        <taxon>Pseudocercospora</taxon>
    </lineage>
</organism>
<dbReference type="Proteomes" id="UP000070133">
    <property type="component" value="Unassembled WGS sequence"/>
</dbReference>
<gene>
    <name evidence="1" type="ORF">AC578_262</name>
</gene>
<sequence length="74" mass="8343">MFQPKRPLYISYEDSVYLGGLQQLCQVDPVLDVVEVCRAVVWLSTKALRMSDFFVLPDQTDRSSIAADRGCPFG</sequence>
<accession>A0A139H705</accession>
<evidence type="ECO:0000313" key="1">
    <source>
        <dbReference type="EMBL" id="KXS98211.1"/>
    </source>
</evidence>
<proteinExistence type="predicted"/>